<dbReference type="Proteomes" id="UP000053989">
    <property type="component" value="Unassembled WGS sequence"/>
</dbReference>
<proteinExistence type="predicted"/>
<evidence type="ECO:0000313" key="1">
    <source>
        <dbReference type="EMBL" id="KIM59503.1"/>
    </source>
</evidence>
<dbReference type="AlphaFoldDB" id="A0A0C2ZCE8"/>
<accession>A0A0C2ZCE8</accession>
<dbReference type="HOGENOM" id="CLU_2980435_0_0_1"/>
<keyword evidence="2" id="KW-1185">Reference proteome</keyword>
<protein>
    <submittedName>
        <fullName evidence="1">Uncharacterized protein</fullName>
    </submittedName>
</protein>
<evidence type="ECO:0000313" key="2">
    <source>
        <dbReference type="Proteomes" id="UP000053989"/>
    </source>
</evidence>
<dbReference type="InParanoid" id="A0A0C2ZCE8"/>
<reference evidence="1 2" key="1">
    <citation type="submission" date="2014-04" db="EMBL/GenBank/DDBJ databases">
        <authorList>
            <consortium name="DOE Joint Genome Institute"/>
            <person name="Kuo A."/>
            <person name="Kohler A."/>
            <person name="Nagy L.G."/>
            <person name="Floudas D."/>
            <person name="Copeland A."/>
            <person name="Barry K.W."/>
            <person name="Cichocki N."/>
            <person name="Veneault-Fourrey C."/>
            <person name="LaButti K."/>
            <person name="Lindquist E.A."/>
            <person name="Lipzen A."/>
            <person name="Lundell T."/>
            <person name="Morin E."/>
            <person name="Murat C."/>
            <person name="Sun H."/>
            <person name="Tunlid A."/>
            <person name="Henrissat B."/>
            <person name="Grigoriev I.V."/>
            <person name="Hibbett D.S."/>
            <person name="Martin F."/>
            <person name="Nordberg H.P."/>
            <person name="Cantor M.N."/>
            <person name="Hua S.X."/>
        </authorList>
    </citation>
    <scope>NUCLEOTIDE SEQUENCE [LARGE SCALE GENOMIC DNA]</scope>
    <source>
        <strain evidence="1 2">Foug A</strain>
    </source>
</reference>
<organism evidence="1 2">
    <name type="scientific">Scleroderma citrinum Foug A</name>
    <dbReference type="NCBI Taxonomy" id="1036808"/>
    <lineage>
        <taxon>Eukaryota</taxon>
        <taxon>Fungi</taxon>
        <taxon>Dikarya</taxon>
        <taxon>Basidiomycota</taxon>
        <taxon>Agaricomycotina</taxon>
        <taxon>Agaricomycetes</taxon>
        <taxon>Agaricomycetidae</taxon>
        <taxon>Boletales</taxon>
        <taxon>Sclerodermatineae</taxon>
        <taxon>Sclerodermataceae</taxon>
        <taxon>Scleroderma</taxon>
    </lineage>
</organism>
<reference evidence="2" key="2">
    <citation type="submission" date="2015-01" db="EMBL/GenBank/DDBJ databases">
        <title>Evolutionary Origins and Diversification of the Mycorrhizal Mutualists.</title>
        <authorList>
            <consortium name="DOE Joint Genome Institute"/>
            <consortium name="Mycorrhizal Genomics Consortium"/>
            <person name="Kohler A."/>
            <person name="Kuo A."/>
            <person name="Nagy L.G."/>
            <person name="Floudas D."/>
            <person name="Copeland A."/>
            <person name="Barry K.W."/>
            <person name="Cichocki N."/>
            <person name="Veneault-Fourrey C."/>
            <person name="LaButti K."/>
            <person name="Lindquist E.A."/>
            <person name="Lipzen A."/>
            <person name="Lundell T."/>
            <person name="Morin E."/>
            <person name="Murat C."/>
            <person name="Riley R."/>
            <person name="Ohm R."/>
            <person name="Sun H."/>
            <person name="Tunlid A."/>
            <person name="Henrissat B."/>
            <person name="Grigoriev I.V."/>
            <person name="Hibbett D.S."/>
            <person name="Martin F."/>
        </authorList>
    </citation>
    <scope>NUCLEOTIDE SEQUENCE [LARGE SCALE GENOMIC DNA]</scope>
    <source>
        <strain evidence="2">Foug A</strain>
    </source>
</reference>
<dbReference type="EMBL" id="KN822072">
    <property type="protein sequence ID" value="KIM59503.1"/>
    <property type="molecule type" value="Genomic_DNA"/>
</dbReference>
<sequence length="58" mass="6496">MLAFVEIVESRPFIVNVDVSLLLYSNGCKVPLAVEMTNTMSSRSRPEFPVRNVSGHRT</sequence>
<name>A0A0C2ZCE8_9AGAM</name>
<gene>
    <name evidence="1" type="ORF">SCLCIDRAFT_1217630</name>
</gene>